<evidence type="ECO:0000256" key="1">
    <source>
        <dbReference type="SAM" id="SignalP"/>
    </source>
</evidence>
<gene>
    <name evidence="2" type="ORF">KC19_3G177900</name>
</gene>
<organism evidence="2 3">
    <name type="scientific">Ceratodon purpureus</name>
    <name type="common">Fire moss</name>
    <name type="synonym">Dicranum purpureum</name>
    <dbReference type="NCBI Taxonomy" id="3225"/>
    <lineage>
        <taxon>Eukaryota</taxon>
        <taxon>Viridiplantae</taxon>
        <taxon>Streptophyta</taxon>
        <taxon>Embryophyta</taxon>
        <taxon>Bryophyta</taxon>
        <taxon>Bryophytina</taxon>
        <taxon>Bryopsida</taxon>
        <taxon>Dicranidae</taxon>
        <taxon>Pseudoditrichales</taxon>
        <taxon>Ditrichaceae</taxon>
        <taxon>Ceratodon</taxon>
    </lineage>
</organism>
<name>A0A8T0IJP3_CERPU</name>
<protein>
    <recommendedName>
        <fullName evidence="4">Secreted protein</fullName>
    </recommendedName>
</protein>
<keyword evidence="1" id="KW-0732">Signal</keyword>
<evidence type="ECO:0000313" key="3">
    <source>
        <dbReference type="Proteomes" id="UP000822688"/>
    </source>
</evidence>
<sequence length="96" mass="10455">MPICLSGSACPTLAWLCTSLFLELLGFCTRASSSACQGRFMLGSRSSNSLQALANLADFCSQYQQRKKQSRKYQVQNGMHILFSIKILALGASCVP</sequence>
<dbReference type="EMBL" id="CM026423">
    <property type="protein sequence ID" value="KAG0583990.1"/>
    <property type="molecule type" value="Genomic_DNA"/>
</dbReference>
<evidence type="ECO:0000313" key="2">
    <source>
        <dbReference type="EMBL" id="KAG0583990.1"/>
    </source>
</evidence>
<feature type="chain" id="PRO_5035854733" description="Secreted protein" evidence="1">
    <location>
        <begin position="32"/>
        <end position="96"/>
    </location>
</feature>
<dbReference type="Proteomes" id="UP000822688">
    <property type="component" value="Chromosome 3"/>
</dbReference>
<accession>A0A8T0IJP3</accession>
<comment type="caution">
    <text evidence="2">The sequence shown here is derived from an EMBL/GenBank/DDBJ whole genome shotgun (WGS) entry which is preliminary data.</text>
</comment>
<proteinExistence type="predicted"/>
<feature type="signal peptide" evidence="1">
    <location>
        <begin position="1"/>
        <end position="31"/>
    </location>
</feature>
<dbReference type="AlphaFoldDB" id="A0A8T0IJP3"/>
<keyword evidence="3" id="KW-1185">Reference proteome</keyword>
<evidence type="ECO:0008006" key="4">
    <source>
        <dbReference type="Google" id="ProtNLM"/>
    </source>
</evidence>
<reference evidence="2" key="1">
    <citation type="submission" date="2020-06" db="EMBL/GenBank/DDBJ databases">
        <title>WGS assembly of Ceratodon purpureus strain R40.</title>
        <authorList>
            <person name="Carey S.B."/>
            <person name="Jenkins J."/>
            <person name="Shu S."/>
            <person name="Lovell J.T."/>
            <person name="Sreedasyam A."/>
            <person name="Maumus F."/>
            <person name="Tiley G.P."/>
            <person name="Fernandez-Pozo N."/>
            <person name="Barry K."/>
            <person name="Chen C."/>
            <person name="Wang M."/>
            <person name="Lipzen A."/>
            <person name="Daum C."/>
            <person name="Saski C.A."/>
            <person name="Payton A.C."/>
            <person name="Mcbreen J.C."/>
            <person name="Conrad R.E."/>
            <person name="Kollar L.M."/>
            <person name="Olsson S."/>
            <person name="Huttunen S."/>
            <person name="Landis J.B."/>
            <person name="Wickett N.J."/>
            <person name="Johnson M.G."/>
            <person name="Rensing S.A."/>
            <person name="Grimwood J."/>
            <person name="Schmutz J."/>
            <person name="Mcdaniel S.F."/>
        </authorList>
    </citation>
    <scope>NUCLEOTIDE SEQUENCE</scope>
    <source>
        <strain evidence="2">R40</strain>
    </source>
</reference>